<evidence type="ECO:0000256" key="1">
    <source>
        <dbReference type="ARBA" id="ARBA00023125"/>
    </source>
</evidence>
<dbReference type="RefSeq" id="WP_202653349.1">
    <property type="nucleotide sequence ID" value="NZ_JAESWB010000134.1"/>
</dbReference>
<sequence length="123" mass="14652">MQNVGRKIRKLRKSHQDTLKELARKISYDYSNLSKVENGKYEPSLDLLKKITQVYQVSPLYFFEEMEEEEELEQNEYTLTEEKAPFVIDGIPVTEEEMNLAIQIIRFIRTGTLNRKNTDRYLE</sequence>
<evidence type="ECO:0000313" key="4">
    <source>
        <dbReference type="Proteomes" id="UP000623967"/>
    </source>
</evidence>
<dbReference type="CDD" id="cd00093">
    <property type="entry name" value="HTH_XRE"/>
    <property type="match status" value="1"/>
</dbReference>
<dbReference type="PANTHER" id="PTHR46797">
    <property type="entry name" value="HTH-TYPE TRANSCRIPTIONAL REGULATOR"/>
    <property type="match status" value="1"/>
</dbReference>
<gene>
    <name evidence="3" type="ORF">JK635_07585</name>
</gene>
<keyword evidence="1" id="KW-0238">DNA-binding</keyword>
<dbReference type="Pfam" id="PF01381">
    <property type="entry name" value="HTH_3"/>
    <property type="match status" value="1"/>
</dbReference>
<reference evidence="3 4" key="1">
    <citation type="submission" date="2021-01" db="EMBL/GenBank/DDBJ databases">
        <title>Genome public.</title>
        <authorList>
            <person name="Liu C."/>
            <person name="Sun Q."/>
        </authorList>
    </citation>
    <scope>NUCLEOTIDE SEQUENCE [LARGE SCALE GENOMIC DNA]</scope>
    <source>
        <strain evidence="3 4">YIM B02564</strain>
    </source>
</reference>
<accession>A0ABS1TL73</accession>
<dbReference type="EMBL" id="JAESWB010000134">
    <property type="protein sequence ID" value="MBL4952070.1"/>
    <property type="molecule type" value="Genomic_DNA"/>
</dbReference>
<organism evidence="3 4">
    <name type="scientific">Neobacillus paridis</name>
    <dbReference type="NCBI Taxonomy" id="2803862"/>
    <lineage>
        <taxon>Bacteria</taxon>
        <taxon>Bacillati</taxon>
        <taxon>Bacillota</taxon>
        <taxon>Bacilli</taxon>
        <taxon>Bacillales</taxon>
        <taxon>Bacillaceae</taxon>
        <taxon>Neobacillus</taxon>
    </lineage>
</organism>
<dbReference type="Gene3D" id="1.10.260.40">
    <property type="entry name" value="lambda repressor-like DNA-binding domains"/>
    <property type="match status" value="1"/>
</dbReference>
<dbReference type="InterPro" id="IPR050807">
    <property type="entry name" value="TransReg_Diox_bact_type"/>
</dbReference>
<dbReference type="PROSITE" id="PS50943">
    <property type="entry name" value="HTH_CROC1"/>
    <property type="match status" value="1"/>
</dbReference>
<dbReference type="PANTHER" id="PTHR46797:SF1">
    <property type="entry name" value="METHYLPHOSPHONATE SYNTHASE"/>
    <property type="match status" value="1"/>
</dbReference>
<proteinExistence type="predicted"/>
<dbReference type="InterPro" id="IPR001387">
    <property type="entry name" value="Cro/C1-type_HTH"/>
</dbReference>
<dbReference type="SUPFAM" id="SSF47413">
    <property type="entry name" value="lambda repressor-like DNA-binding domains"/>
    <property type="match status" value="1"/>
</dbReference>
<feature type="domain" description="HTH cro/C1-type" evidence="2">
    <location>
        <begin position="8"/>
        <end position="62"/>
    </location>
</feature>
<comment type="caution">
    <text evidence="3">The sequence shown here is derived from an EMBL/GenBank/DDBJ whole genome shotgun (WGS) entry which is preliminary data.</text>
</comment>
<name>A0ABS1TL73_9BACI</name>
<evidence type="ECO:0000259" key="2">
    <source>
        <dbReference type="PROSITE" id="PS50943"/>
    </source>
</evidence>
<dbReference type="SMART" id="SM00530">
    <property type="entry name" value="HTH_XRE"/>
    <property type="match status" value="1"/>
</dbReference>
<dbReference type="Proteomes" id="UP000623967">
    <property type="component" value="Unassembled WGS sequence"/>
</dbReference>
<evidence type="ECO:0000313" key="3">
    <source>
        <dbReference type="EMBL" id="MBL4952070.1"/>
    </source>
</evidence>
<protein>
    <submittedName>
        <fullName evidence="3">Helix-turn-helix transcriptional regulator</fullName>
    </submittedName>
</protein>
<keyword evidence="4" id="KW-1185">Reference proteome</keyword>
<dbReference type="InterPro" id="IPR010982">
    <property type="entry name" value="Lambda_DNA-bd_dom_sf"/>
</dbReference>